<organism evidence="1 2">
    <name type="scientific">Vararia minispora EC-137</name>
    <dbReference type="NCBI Taxonomy" id="1314806"/>
    <lineage>
        <taxon>Eukaryota</taxon>
        <taxon>Fungi</taxon>
        <taxon>Dikarya</taxon>
        <taxon>Basidiomycota</taxon>
        <taxon>Agaricomycotina</taxon>
        <taxon>Agaricomycetes</taxon>
        <taxon>Russulales</taxon>
        <taxon>Lachnocladiaceae</taxon>
        <taxon>Vararia</taxon>
    </lineage>
</organism>
<dbReference type="Proteomes" id="UP000814128">
    <property type="component" value="Unassembled WGS sequence"/>
</dbReference>
<accession>A0ACB8QER8</accession>
<keyword evidence="2" id="KW-1185">Reference proteome</keyword>
<reference evidence="1" key="1">
    <citation type="submission" date="2021-02" db="EMBL/GenBank/DDBJ databases">
        <authorList>
            <consortium name="DOE Joint Genome Institute"/>
            <person name="Ahrendt S."/>
            <person name="Looney B.P."/>
            <person name="Miyauchi S."/>
            <person name="Morin E."/>
            <person name="Drula E."/>
            <person name="Courty P.E."/>
            <person name="Chicoki N."/>
            <person name="Fauchery L."/>
            <person name="Kohler A."/>
            <person name="Kuo A."/>
            <person name="Labutti K."/>
            <person name="Pangilinan J."/>
            <person name="Lipzen A."/>
            <person name="Riley R."/>
            <person name="Andreopoulos W."/>
            <person name="He G."/>
            <person name="Johnson J."/>
            <person name="Barry K.W."/>
            <person name="Grigoriev I.V."/>
            <person name="Nagy L."/>
            <person name="Hibbett D."/>
            <person name="Henrissat B."/>
            <person name="Matheny P.B."/>
            <person name="Labbe J."/>
            <person name="Martin F."/>
        </authorList>
    </citation>
    <scope>NUCLEOTIDE SEQUENCE</scope>
    <source>
        <strain evidence="1">EC-137</strain>
    </source>
</reference>
<sequence length="497" mass="53358">MIITDEHDDDPSIRKPPSTPSRSSLVIASPGAGPSSPLLGAQQPPLSPYAAAASASNEPPPAYPGYQTFPQPEPTPPTLPPENLHSDRSRRDNKGPRRWWRVLFWAVFTYVLIVIIFRTIRGSGSRSDFPWDGDGWPIKLPGSSAYKVTRCDGFGYSSDPYTMSFSLEASAKELFLATQGDATKGNIEVVYDPQLHDTVDVRISINNLSRTKWDALKDVNICVFKAGDTAHGVLLHNNKDGSYFRKQADLNIVVAFPSLNAKPQSTPSFSVITSSYGLNVDLPAREVLLNRVNLRTQKSDIAVQSLSGVSISATTTRGNLTGSFIATSKVDLLNDAGQITANVVARHDGKGPATSVKMVTSEQTLTGTLSLESTTTTGQGGAFDVAVVATDTPVVLSHAAMPVGAQLNLKVAASNAPAMVHLDPAYEGSFSVFTTRATALVNRIRHDDPTGRGRQRSIAWDVVQSNLVKGSVYWGKERSSRGSADVRTTSGAAMLYV</sequence>
<evidence type="ECO:0000313" key="1">
    <source>
        <dbReference type="EMBL" id="KAI0030311.1"/>
    </source>
</evidence>
<reference evidence="1" key="2">
    <citation type="journal article" date="2022" name="New Phytol.">
        <title>Evolutionary transition to the ectomycorrhizal habit in the genomes of a hyperdiverse lineage of mushroom-forming fungi.</title>
        <authorList>
            <person name="Looney B."/>
            <person name="Miyauchi S."/>
            <person name="Morin E."/>
            <person name="Drula E."/>
            <person name="Courty P.E."/>
            <person name="Kohler A."/>
            <person name="Kuo A."/>
            <person name="LaButti K."/>
            <person name="Pangilinan J."/>
            <person name="Lipzen A."/>
            <person name="Riley R."/>
            <person name="Andreopoulos W."/>
            <person name="He G."/>
            <person name="Johnson J."/>
            <person name="Nolan M."/>
            <person name="Tritt A."/>
            <person name="Barry K.W."/>
            <person name="Grigoriev I.V."/>
            <person name="Nagy L.G."/>
            <person name="Hibbett D."/>
            <person name="Henrissat B."/>
            <person name="Matheny P.B."/>
            <person name="Labbe J."/>
            <person name="Martin F.M."/>
        </authorList>
    </citation>
    <scope>NUCLEOTIDE SEQUENCE</scope>
    <source>
        <strain evidence="1">EC-137</strain>
    </source>
</reference>
<dbReference type="EMBL" id="MU273628">
    <property type="protein sequence ID" value="KAI0030311.1"/>
    <property type="molecule type" value="Genomic_DNA"/>
</dbReference>
<name>A0ACB8QER8_9AGAM</name>
<protein>
    <submittedName>
        <fullName evidence="1">Uncharacterized protein</fullName>
    </submittedName>
</protein>
<gene>
    <name evidence="1" type="ORF">K488DRAFT_87880</name>
</gene>
<proteinExistence type="predicted"/>
<evidence type="ECO:0000313" key="2">
    <source>
        <dbReference type="Proteomes" id="UP000814128"/>
    </source>
</evidence>
<comment type="caution">
    <text evidence="1">The sequence shown here is derived from an EMBL/GenBank/DDBJ whole genome shotgun (WGS) entry which is preliminary data.</text>
</comment>